<comment type="function">
    <text evidence="8">The phosphoenolpyruvate-dependent sugar phosphotransferase system (PTS), a major carbohydrate active -transport system, catalyzes the phosphorylation of incoming sugar substrates concomitant with their translocation across the cell membrane.</text>
</comment>
<dbReference type="Proteomes" id="UP001623041">
    <property type="component" value="Unassembled WGS sequence"/>
</dbReference>
<evidence type="ECO:0000256" key="3">
    <source>
        <dbReference type="ARBA" id="ARBA00022475"/>
    </source>
</evidence>
<keyword evidence="12" id="KW-1185">Reference proteome</keyword>
<proteinExistence type="predicted"/>
<evidence type="ECO:0000256" key="6">
    <source>
        <dbReference type="ARBA" id="ARBA00022989"/>
    </source>
</evidence>
<dbReference type="PANTHER" id="PTHR33989">
    <property type="match status" value="1"/>
</dbReference>
<feature type="transmembrane region" description="Helical" evidence="9">
    <location>
        <begin position="228"/>
        <end position="248"/>
    </location>
</feature>
<evidence type="ECO:0000256" key="1">
    <source>
        <dbReference type="ARBA" id="ARBA00004651"/>
    </source>
</evidence>
<evidence type="ECO:0000256" key="7">
    <source>
        <dbReference type="ARBA" id="ARBA00023136"/>
    </source>
</evidence>
<feature type="transmembrane region" description="Helical" evidence="9">
    <location>
        <begin position="186"/>
        <end position="207"/>
    </location>
</feature>
<feature type="transmembrane region" description="Helical" evidence="9">
    <location>
        <begin position="81"/>
        <end position="103"/>
    </location>
</feature>
<dbReference type="InterPro" id="IPR004796">
    <property type="entry name" value="PTS_IIC_cello"/>
</dbReference>
<dbReference type="NCBIfam" id="TIGR00410">
    <property type="entry name" value="lacE"/>
    <property type="match status" value="1"/>
</dbReference>
<comment type="caution">
    <text evidence="11">The sequence shown here is derived from an EMBL/GenBank/DDBJ whole genome shotgun (WGS) entry which is preliminary data.</text>
</comment>
<dbReference type="PIRSF" id="PIRSF006351">
    <property type="entry name" value="PTS_EIIC-Cellobiose"/>
    <property type="match status" value="1"/>
</dbReference>
<organism evidence="11 12">
    <name type="scientific">Bacillus salipaludis</name>
    <dbReference type="NCBI Taxonomy" id="2547811"/>
    <lineage>
        <taxon>Bacteria</taxon>
        <taxon>Bacillati</taxon>
        <taxon>Bacillota</taxon>
        <taxon>Bacilli</taxon>
        <taxon>Bacillales</taxon>
        <taxon>Bacillaceae</taxon>
        <taxon>Bacillus</taxon>
    </lineage>
</organism>
<evidence type="ECO:0000256" key="8">
    <source>
        <dbReference type="PIRNR" id="PIRNR006351"/>
    </source>
</evidence>
<dbReference type="InterPro" id="IPR003352">
    <property type="entry name" value="PTS_EIIC"/>
</dbReference>
<feature type="domain" description="PTS EIIC type-3" evidence="10">
    <location>
        <begin position="11"/>
        <end position="415"/>
    </location>
</feature>
<dbReference type="InterPro" id="IPR004501">
    <property type="entry name" value="PTS_EIIC_3"/>
</dbReference>
<accession>A0ABW8RLM8</accession>
<gene>
    <name evidence="11" type="ORF">ACJEBI_23525</name>
</gene>
<keyword evidence="7 8" id="KW-0472">Membrane</keyword>
<evidence type="ECO:0000256" key="9">
    <source>
        <dbReference type="SAM" id="Phobius"/>
    </source>
</evidence>
<keyword evidence="2 8" id="KW-0813">Transport</keyword>
<name>A0ABW8RLM8_9BACI</name>
<comment type="subcellular location">
    <subcellularLocation>
        <location evidence="1">Cell membrane</location>
        <topology evidence="1">Multi-pass membrane protein</topology>
    </subcellularLocation>
</comment>
<dbReference type="EMBL" id="JBJHQH010000023">
    <property type="protein sequence ID" value="MFK9094426.1"/>
    <property type="molecule type" value="Genomic_DNA"/>
</dbReference>
<protein>
    <recommendedName>
        <fullName evidence="8">Permease IIC component</fullName>
    </recommendedName>
</protein>
<evidence type="ECO:0000256" key="5">
    <source>
        <dbReference type="ARBA" id="ARBA00022692"/>
    </source>
</evidence>
<feature type="transmembrane region" description="Helical" evidence="9">
    <location>
        <begin position="322"/>
        <end position="341"/>
    </location>
</feature>
<feature type="transmembrane region" description="Helical" evidence="9">
    <location>
        <begin position="399"/>
        <end position="416"/>
    </location>
</feature>
<dbReference type="PANTHER" id="PTHR33989:SF4">
    <property type="entry name" value="PTS SYSTEM N,N'-DIACETYLCHITOBIOSE-SPECIFIC EIIC COMPONENT"/>
    <property type="match status" value="1"/>
</dbReference>
<evidence type="ECO:0000259" key="10">
    <source>
        <dbReference type="PROSITE" id="PS51105"/>
    </source>
</evidence>
<feature type="transmembrane region" description="Helical" evidence="9">
    <location>
        <begin position="288"/>
        <end position="310"/>
    </location>
</feature>
<evidence type="ECO:0000256" key="2">
    <source>
        <dbReference type="ARBA" id="ARBA00022448"/>
    </source>
</evidence>
<keyword evidence="5 9" id="KW-0812">Transmembrane</keyword>
<dbReference type="InterPro" id="IPR051088">
    <property type="entry name" value="PTS_Sugar-EIIC/EIIB"/>
</dbReference>
<evidence type="ECO:0000313" key="12">
    <source>
        <dbReference type="Proteomes" id="UP001623041"/>
    </source>
</evidence>
<sequence>MSKFSAMSQVMERRIMPIANKMGQQRHLAAIRDAFITLLPINLMGGLAAIIKSPPVTESTTNGVLLAWKQFVDTNGFILDWLYAFTLGAMSLYICLGVTHFLCRHYKLNSFIPLLFSLVGFFLTVTEPLKLGWDAKTLSFGYIDGKGIIPALIIAIITTELYQLMKRKNFGKITMPPGVPPSLSDVFASLFPGMILITIYILIFILFRSFDTSFAGFLFTKLAPAFKAADSLGFVILITVLTHFLWFFGIHDAALSGIVGPIRDGNLSINATAKIAGEVLPTIYTTPFWVYFVAIGGCGAVLGLALVLMFSKSKQLKTLGKVGFLPALFGISEPLIFGIPLMLNPIFFVPFIFAATLNAVLTFLLMDWGIVAKTFSMVSWNMPSFLGAFFSTLDWKAPVLVIVLIVMDTVIYYPFLKVYDRQLYSREVVMDTENIKKGSDPHSGNS</sequence>
<evidence type="ECO:0000256" key="4">
    <source>
        <dbReference type="ARBA" id="ARBA00022597"/>
    </source>
</evidence>
<feature type="transmembrane region" description="Helical" evidence="9">
    <location>
        <begin position="347"/>
        <end position="365"/>
    </location>
</feature>
<evidence type="ECO:0000313" key="11">
    <source>
        <dbReference type="EMBL" id="MFK9094426.1"/>
    </source>
</evidence>
<feature type="transmembrane region" description="Helical" evidence="9">
    <location>
        <begin position="110"/>
        <end position="129"/>
    </location>
</feature>
<reference evidence="11 12" key="1">
    <citation type="submission" date="2024-11" db="EMBL/GenBank/DDBJ databases">
        <authorList>
            <person name="Lucas J.A."/>
        </authorList>
    </citation>
    <scope>NUCLEOTIDE SEQUENCE [LARGE SCALE GENOMIC DNA]</scope>
    <source>
        <strain evidence="11 12">Z 5.4</strain>
    </source>
</reference>
<dbReference type="RefSeq" id="WP_406582897.1">
    <property type="nucleotide sequence ID" value="NZ_JBJHQH010000023.1"/>
</dbReference>
<dbReference type="Pfam" id="PF02378">
    <property type="entry name" value="PTS_EIIC"/>
    <property type="match status" value="1"/>
</dbReference>
<keyword evidence="3 8" id="KW-1003">Cell membrane</keyword>
<dbReference type="PROSITE" id="PS51105">
    <property type="entry name" value="PTS_EIIC_TYPE_3"/>
    <property type="match status" value="1"/>
</dbReference>
<keyword evidence="4 8" id="KW-0762">Sugar transport</keyword>
<keyword evidence="6 9" id="KW-1133">Transmembrane helix</keyword>